<dbReference type="Proteomes" id="UP000609346">
    <property type="component" value="Unassembled WGS sequence"/>
</dbReference>
<keyword evidence="3" id="KW-1185">Reference proteome</keyword>
<gene>
    <name evidence="2" type="ORF">H8B09_14835</name>
</gene>
<dbReference type="Gene3D" id="3.40.50.2000">
    <property type="entry name" value="Glycogen Phosphorylase B"/>
    <property type="match status" value="1"/>
</dbReference>
<evidence type="ECO:0000259" key="1">
    <source>
        <dbReference type="Pfam" id="PF13524"/>
    </source>
</evidence>
<name>A0ABR8MVQ3_9BACL</name>
<dbReference type="EMBL" id="JACXZA010000003">
    <property type="protein sequence ID" value="MBD3920038.1"/>
    <property type="molecule type" value="Genomic_DNA"/>
</dbReference>
<dbReference type="InterPro" id="IPR055259">
    <property type="entry name" value="YkvP/CgeB_Glyco_trans-like"/>
</dbReference>
<accession>A0ABR8MVQ3</accession>
<dbReference type="RefSeq" id="WP_191204296.1">
    <property type="nucleotide sequence ID" value="NZ_JACXZA010000003.1"/>
</dbReference>
<evidence type="ECO:0000313" key="2">
    <source>
        <dbReference type="EMBL" id="MBD3920038.1"/>
    </source>
</evidence>
<reference evidence="2 3" key="1">
    <citation type="submission" date="2020-09" db="EMBL/GenBank/DDBJ databases">
        <title>Paenibacillus sp. strain PR3 16S rRNA gene Genome sequencing and assembly.</title>
        <authorList>
            <person name="Kim J."/>
        </authorList>
    </citation>
    <scope>NUCLEOTIDE SEQUENCE [LARGE SCALE GENOMIC DNA]</scope>
    <source>
        <strain evidence="2 3">PR3</strain>
    </source>
</reference>
<sequence>MSWIKRPQAALAADSHERGLVDGYRIGWRDGACEAAMRLANPPVPMVYNLRVLYVPQGFQAIDDGIIQALRQSVRELHVVEAVSMAEQALLIRPDFVLVLNGLHVFPDDHLAQVDRIRAAGIRTIIWFADDPYVTDDTVIIAPHYDTILTHELSTIPLYQLLGCREVHYMPLGVDIGIFKPMRVGSSYMSDVCFIGQGFWNRVQMFDAIAQQLAGLNVFIAGGLWDRLKEYQLLKPFIRHGWLPIEESAAYYNGARIVINLHRTTEAGSDNKNSYQYPGRSINPRTYEIAACGTMQLTDIREDLGTYYRPGVELETYGSAVELADKIRYYLANEEARRLIAIRGLVRTRREHTYLSRMTRLMQVLGYSNRL</sequence>
<feature type="domain" description="Spore protein YkvP/CgeB glycosyl transferase-like" evidence="1">
    <location>
        <begin position="203"/>
        <end position="363"/>
    </location>
</feature>
<dbReference type="SUPFAM" id="SSF53756">
    <property type="entry name" value="UDP-Glycosyltransferase/glycogen phosphorylase"/>
    <property type="match status" value="1"/>
</dbReference>
<proteinExistence type="predicted"/>
<comment type="caution">
    <text evidence="2">The sequence shown here is derived from an EMBL/GenBank/DDBJ whole genome shotgun (WGS) entry which is preliminary data.</text>
</comment>
<evidence type="ECO:0000313" key="3">
    <source>
        <dbReference type="Proteomes" id="UP000609346"/>
    </source>
</evidence>
<protein>
    <submittedName>
        <fullName evidence="2">Glycosyltransferase</fullName>
    </submittedName>
</protein>
<dbReference type="Pfam" id="PF13524">
    <property type="entry name" value="Glyco_trans_1_2"/>
    <property type="match status" value="1"/>
</dbReference>
<organism evidence="2 3">
    <name type="scientific">Paenibacillus terricola</name>
    <dbReference type="NCBI Taxonomy" id="2763503"/>
    <lineage>
        <taxon>Bacteria</taxon>
        <taxon>Bacillati</taxon>
        <taxon>Bacillota</taxon>
        <taxon>Bacilli</taxon>
        <taxon>Bacillales</taxon>
        <taxon>Paenibacillaceae</taxon>
        <taxon>Paenibacillus</taxon>
    </lineage>
</organism>